<dbReference type="Pfam" id="PF00069">
    <property type="entry name" value="Pkinase"/>
    <property type="match status" value="1"/>
</dbReference>
<evidence type="ECO:0000259" key="9">
    <source>
        <dbReference type="PROSITE" id="PS50011"/>
    </source>
</evidence>
<evidence type="ECO:0000313" key="10">
    <source>
        <dbReference type="EMBL" id="KAF7355417.1"/>
    </source>
</evidence>
<dbReference type="SMART" id="SM00220">
    <property type="entry name" value="S_TKc"/>
    <property type="match status" value="1"/>
</dbReference>
<feature type="binding site" evidence="6">
    <location>
        <position position="56"/>
    </location>
    <ligand>
        <name>ATP</name>
        <dbReference type="ChEBI" id="CHEBI:30616"/>
    </ligand>
</feature>
<dbReference type="InterPro" id="IPR017441">
    <property type="entry name" value="Protein_kinase_ATP_BS"/>
</dbReference>
<keyword evidence="5 6" id="KW-0067">ATP-binding</keyword>
<keyword evidence="3 6" id="KW-0547">Nucleotide-binding</keyword>
<comment type="caution">
    <text evidence="10">The sequence shown here is derived from an EMBL/GenBank/DDBJ whole genome shotgun (WGS) entry which is preliminary data.</text>
</comment>
<dbReference type="PROSITE" id="PS00108">
    <property type="entry name" value="PROTEIN_KINASE_ST"/>
    <property type="match status" value="1"/>
</dbReference>
<evidence type="ECO:0000256" key="5">
    <source>
        <dbReference type="ARBA" id="ARBA00022840"/>
    </source>
</evidence>
<dbReference type="EC" id="2.7.11.1" evidence="1"/>
<keyword evidence="11" id="KW-1185">Reference proteome</keyword>
<dbReference type="EMBL" id="JACAZH010000011">
    <property type="protein sequence ID" value="KAF7355417.1"/>
    <property type="molecule type" value="Genomic_DNA"/>
</dbReference>
<dbReference type="GO" id="GO:0005829">
    <property type="term" value="C:cytosol"/>
    <property type="evidence" value="ECO:0007669"/>
    <property type="project" value="TreeGrafter"/>
</dbReference>
<feature type="compositionally biased region" description="Low complexity" evidence="8">
    <location>
        <begin position="379"/>
        <end position="402"/>
    </location>
</feature>
<evidence type="ECO:0000256" key="7">
    <source>
        <dbReference type="RuleBase" id="RU000304"/>
    </source>
</evidence>
<comment type="similarity">
    <text evidence="7">Belongs to the protein kinase superfamily.</text>
</comment>
<evidence type="ECO:0000256" key="4">
    <source>
        <dbReference type="ARBA" id="ARBA00022777"/>
    </source>
</evidence>
<dbReference type="Gene3D" id="1.10.510.10">
    <property type="entry name" value="Transferase(Phosphotransferase) domain 1"/>
    <property type="match status" value="1"/>
</dbReference>
<keyword evidence="2" id="KW-0808">Transferase</keyword>
<dbReference type="Proteomes" id="UP000623467">
    <property type="component" value="Unassembled WGS sequence"/>
</dbReference>
<dbReference type="AlphaFoldDB" id="A0A8H6YBH9"/>
<dbReference type="GO" id="GO:0000407">
    <property type="term" value="C:phagophore assembly site"/>
    <property type="evidence" value="ECO:0007669"/>
    <property type="project" value="TreeGrafter"/>
</dbReference>
<dbReference type="SUPFAM" id="SSF56112">
    <property type="entry name" value="Protein kinase-like (PK-like)"/>
    <property type="match status" value="1"/>
</dbReference>
<organism evidence="10 11">
    <name type="scientific">Mycena sanguinolenta</name>
    <dbReference type="NCBI Taxonomy" id="230812"/>
    <lineage>
        <taxon>Eukaryota</taxon>
        <taxon>Fungi</taxon>
        <taxon>Dikarya</taxon>
        <taxon>Basidiomycota</taxon>
        <taxon>Agaricomycotina</taxon>
        <taxon>Agaricomycetes</taxon>
        <taxon>Agaricomycetidae</taxon>
        <taxon>Agaricales</taxon>
        <taxon>Marasmiineae</taxon>
        <taxon>Mycenaceae</taxon>
        <taxon>Mycena</taxon>
    </lineage>
</organism>
<evidence type="ECO:0000256" key="2">
    <source>
        <dbReference type="ARBA" id="ARBA00022679"/>
    </source>
</evidence>
<dbReference type="InterPro" id="IPR011009">
    <property type="entry name" value="Kinase-like_dom_sf"/>
</dbReference>
<dbReference type="OrthoDB" id="541276at2759"/>
<dbReference type="InterPro" id="IPR000719">
    <property type="entry name" value="Prot_kinase_dom"/>
</dbReference>
<protein>
    <recommendedName>
        <fullName evidence="1">non-specific serine/threonine protein kinase</fullName>
        <ecNumber evidence="1">2.7.11.1</ecNumber>
    </recommendedName>
</protein>
<dbReference type="PANTHER" id="PTHR24348">
    <property type="entry name" value="SERINE/THREONINE-PROTEIN KINASE UNC-51-RELATED"/>
    <property type="match status" value="1"/>
</dbReference>
<evidence type="ECO:0000256" key="3">
    <source>
        <dbReference type="ARBA" id="ARBA00022741"/>
    </source>
</evidence>
<dbReference type="PROSITE" id="PS00107">
    <property type="entry name" value="PROTEIN_KINASE_ATP"/>
    <property type="match status" value="1"/>
</dbReference>
<dbReference type="PANTHER" id="PTHR24348:SF22">
    <property type="entry name" value="NON-SPECIFIC SERINE_THREONINE PROTEIN KINASE"/>
    <property type="match status" value="1"/>
</dbReference>
<feature type="region of interest" description="Disordered" evidence="8">
    <location>
        <begin position="372"/>
        <end position="433"/>
    </location>
</feature>
<evidence type="ECO:0000256" key="8">
    <source>
        <dbReference type="SAM" id="MobiDB-lite"/>
    </source>
</evidence>
<dbReference type="GO" id="GO:0016020">
    <property type="term" value="C:membrane"/>
    <property type="evidence" value="ECO:0007669"/>
    <property type="project" value="TreeGrafter"/>
</dbReference>
<sequence>MVHVPITDLLPDFLGETIDGGRLKLVQRLGSGAYGIVYKALDTTSPSYSPVFYAVKCLKKYPVGEKEAVFQVGCFVSLFKLHKMVSGHANILTMHRHFSDGKHIFVVLDYCAGGDLFLAITDKRLFYRNDALVKQAFVQILDAVQYCHDRHVFHRDLKPENILYDAEGNNIWLADFGLSTQAGSCGDYGLGSPFYMSPESIEAEQHGSYSCRHSDIWALGVVLTNMISGRNPWKVAKLDDDCYLSYLSNNDFLLNSLPISRGANTILKWCFQLHPVARPSIAQIREAVLKLDTFFLNDEELAHASSAQRAIAQYYATPTPEDEVYSPDSDQEGTLCDPEINCSTISSLDPEEVYLYKSPPFSSPWSLAPPAKIQSPANSSSLSTSEASSGDSSSLGASDISSGVDSNNEPTVFHRFPAPTTQIAEKPTSRPGSLWKRTMRRLKAIGI</sequence>
<name>A0A8H6YBH9_9AGAR</name>
<reference evidence="10" key="1">
    <citation type="submission" date="2020-05" db="EMBL/GenBank/DDBJ databases">
        <title>Mycena genomes resolve the evolution of fungal bioluminescence.</title>
        <authorList>
            <person name="Tsai I.J."/>
        </authorList>
    </citation>
    <scope>NUCLEOTIDE SEQUENCE</scope>
    <source>
        <strain evidence="10">160909Yilan</strain>
    </source>
</reference>
<dbReference type="GO" id="GO:0004674">
    <property type="term" value="F:protein serine/threonine kinase activity"/>
    <property type="evidence" value="ECO:0007669"/>
    <property type="project" value="UniProtKB-KW"/>
</dbReference>
<feature type="domain" description="Protein kinase" evidence="9">
    <location>
        <begin position="23"/>
        <end position="295"/>
    </location>
</feature>
<keyword evidence="4 10" id="KW-0418">Kinase</keyword>
<proteinExistence type="inferred from homology"/>
<accession>A0A8H6YBH9</accession>
<dbReference type="InterPro" id="IPR008271">
    <property type="entry name" value="Ser/Thr_kinase_AS"/>
</dbReference>
<dbReference type="InterPro" id="IPR045269">
    <property type="entry name" value="Atg1-like"/>
</dbReference>
<dbReference type="GO" id="GO:0000045">
    <property type="term" value="P:autophagosome assembly"/>
    <property type="evidence" value="ECO:0007669"/>
    <property type="project" value="TreeGrafter"/>
</dbReference>
<dbReference type="PROSITE" id="PS50011">
    <property type="entry name" value="PROTEIN_KINASE_DOM"/>
    <property type="match status" value="1"/>
</dbReference>
<evidence type="ECO:0000313" key="11">
    <source>
        <dbReference type="Proteomes" id="UP000623467"/>
    </source>
</evidence>
<keyword evidence="7 10" id="KW-0723">Serine/threonine-protein kinase</keyword>
<dbReference type="GO" id="GO:0005776">
    <property type="term" value="C:autophagosome"/>
    <property type="evidence" value="ECO:0007669"/>
    <property type="project" value="TreeGrafter"/>
</dbReference>
<evidence type="ECO:0000256" key="6">
    <source>
        <dbReference type="PROSITE-ProRule" id="PRU10141"/>
    </source>
</evidence>
<gene>
    <name evidence="10" type="ORF">MSAN_01458400</name>
</gene>
<dbReference type="GO" id="GO:0010506">
    <property type="term" value="P:regulation of autophagy"/>
    <property type="evidence" value="ECO:0007669"/>
    <property type="project" value="InterPro"/>
</dbReference>
<dbReference type="GO" id="GO:0005524">
    <property type="term" value="F:ATP binding"/>
    <property type="evidence" value="ECO:0007669"/>
    <property type="project" value="UniProtKB-UniRule"/>
</dbReference>
<evidence type="ECO:0000256" key="1">
    <source>
        <dbReference type="ARBA" id="ARBA00012513"/>
    </source>
</evidence>